<feature type="transmembrane region" description="Helical" evidence="6">
    <location>
        <begin position="262"/>
        <end position="282"/>
    </location>
</feature>
<evidence type="ECO:0000256" key="3">
    <source>
        <dbReference type="ARBA" id="ARBA00022989"/>
    </source>
</evidence>
<dbReference type="PANTHER" id="PTHR33048">
    <property type="entry name" value="PTH11-LIKE INTEGRAL MEMBRANE PROTEIN (AFU_ORTHOLOGUE AFUA_5G11245)"/>
    <property type="match status" value="1"/>
</dbReference>
<comment type="similarity">
    <text evidence="5">Belongs to the SAT4 family.</text>
</comment>
<dbReference type="Proteomes" id="UP000078559">
    <property type="component" value="Chromosome 9"/>
</dbReference>
<keyword evidence="9" id="KW-1185">Reference proteome</keyword>
<feature type="transmembrane region" description="Helical" evidence="6">
    <location>
        <begin position="184"/>
        <end position="212"/>
    </location>
</feature>
<gene>
    <name evidence="8" type="ORF">VM1G_08206</name>
</gene>
<proteinExistence type="inferred from homology"/>
<keyword evidence="4 6" id="KW-0472">Membrane</keyword>
<evidence type="ECO:0000256" key="1">
    <source>
        <dbReference type="ARBA" id="ARBA00004141"/>
    </source>
</evidence>
<feature type="transmembrane region" description="Helical" evidence="6">
    <location>
        <begin position="224"/>
        <end position="242"/>
    </location>
</feature>
<reference evidence="8" key="1">
    <citation type="submission" date="2014-12" db="EMBL/GenBank/DDBJ databases">
        <title>Genome Sequence of Valsa Canker Pathogens Uncovers a Specific Adaption of Colonization on Woody Bark.</title>
        <authorList>
            <person name="Yin Z."/>
            <person name="Liu H."/>
            <person name="Gao X."/>
            <person name="Li Z."/>
            <person name="Song N."/>
            <person name="Ke X."/>
            <person name="Dai Q."/>
            <person name="Wu Y."/>
            <person name="Sun Y."/>
            <person name="Xu J.-R."/>
            <person name="Kang Z.K."/>
            <person name="Wang L."/>
            <person name="Huang L."/>
        </authorList>
    </citation>
    <scope>NUCLEOTIDE SEQUENCE [LARGE SCALE GENOMIC DNA]</scope>
    <source>
        <strain evidence="8">03-8</strain>
    </source>
</reference>
<feature type="domain" description="Rhodopsin" evidence="7">
    <location>
        <begin position="52"/>
        <end position="287"/>
    </location>
</feature>
<comment type="subcellular location">
    <subcellularLocation>
        <location evidence="1">Membrane</location>
        <topology evidence="1">Multi-pass membrane protein</topology>
    </subcellularLocation>
</comment>
<feature type="transmembrane region" description="Helical" evidence="6">
    <location>
        <begin position="33"/>
        <end position="56"/>
    </location>
</feature>
<feature type="transmembrane region" description="Helical" evidence="6">
    <location>
        <begin position="145"/>
        <end position="164"/>
    </location>
</feature>
<evidence type="ECO:0000313" key="8">
    <source>
        <dbReference type="EMBL" id="KUI72613.1"/>
    </source>
</evidence>
<dbReference type="PANTHER" id="PTHR33048:SF8">
    <property type="entry name" value="INTEGRAL MEMBRANE PROTEIN-RELATED"/>
    <property type="match status" value="1"/>
</dbReference>
<evidence type="ECO:0000313" key="9">
    <source>
        <dbReference type="Proteomes" id="UP000078559"/>
    </source>
</evidence>
<dbReference type="SMR" id="A0A194W944"/>
<accession>A0A194W944</accession>
<dbReference type="AlphaFoldDB" id="A0A194W944"/>
<evidence type="ECO:0000259" key="7">
    <source>
        <dbReference type="Pfam" id="PF20684"/>
    </source>
</evidence>
<sequence>MPSNQALPNTMAPTLTPQDIAYMQAHASDSLKINIIVCCAVCGVASLLFVIARIWSRRLSAAKLQLSDWMVIVAWFVYIALLGTFIGIIPYGGGKHVIFLTNPRMFAILMICNEVLYCTVMGLIKLSLLTMYGSIFPQQRFRWGLWFTAFLVVSWVIYGSLTGILQCVPVQALWDTSITNAHCITYGTLVIVAGVQNILLDFIILTLPIPMIWRLSMSKQKKNMLIFTFAMGGSAFIVSIIRQAYVGKVGSTADSTWDDMPAALVSVVELMAGFLAASIPTYRPLWRYLFPRGDRNDKSNSFRSSGQIPYNKEGVQWHGNVKTQTKVSTGVGMAKVRNVNDFGGISVTRDIELSTQSMAGGCRDDGWMRVSDGGSEENLRGME</sequence>
<feature type="transmembrane region" description="Helical" evidence="6">
    <location>
        <begin position="68"/>
        <end position="93"/>
    </location>
</feature>
<evidence type="ECO:0000256" key="2">
    <source>
        <dbReference type="ARBA" id="ARBA00022692"/>
    </source>
</evidence>
<feature type="transmembrane region" description="Helical" evidence="6">
    <location>
        <begin position="105"/>
        <end position="124"/>
    </location>
</feature>
<dbReference type="GO" id="GO:0016020">
    <property type="term" value="C:membrane"/>
    <property type="evidence" value="ECO:0007669"/>
    <property type="project" value="UniProtKB-SubCell"/>
</dbReference>
<keyword evidence="3 6" id="KW-1133">Transmembrane helix</keyword>
<dbReference type="InterPro" id="IPR049326">
    <property type="entry name" value="Rhodopsin_dom_fungi"/>
</dbReference>
<protein>
    <recommendedName>
        <fullName evidence="7">Rhodopsin domain-containing protein</fullName>
    </recommendedName>
</protein>
<evidence type="ECO:0000256" key="5">
    <source>
        <dbReference type="ARBA" id="ARBA00038359"/>
    </source>
</evidence>
<keyword evidence="2 6" id="KW-0812">Transmembrane</keyword>
<dbReference type="InterPro" id="IPR052337">
    <property type="entry name" value="SAT4-like"/>
</dbReference>
<evidence type="ECO:0000256" key="6">
    <source>
        <dbReference type="SAM" id="Phobius"/>
    </source>
</evidence>
<name>A0A194W944_CYTMA</name>
<dbReference type="EMBL" id="CM003106">
    <property type="protein sequence ID" value="KUI72613.1"/>
    <property type="molecule type" value="Genomic_DNA"/>
</dbReference>
<dbReference type="OrthoDB" id="5278984at2759"/>
<organism evidence="8 9">
    <name type="scientific">Cytospora mali</name>
    <name type="common">Apple Valsa canker fungus</name>
    <name type="synonym">Valsa mali</name>
    <dbReference type="NCBI Taxonomy" id="578113"/>
    <lineage>
        <taxon>Eukaryota</taxon>
        <taxon>Fungi</taxon>
        <taxon>Dikarya</taxon>
        <taxon>Ascomycota</taxon>
        <taxon>Pezizomycotina</taxon>
        <taxon>Sordariomycetes</taxon>
        <taxon>Sordariomycetidae</taxon>
        <taxon>Diaporthales</taxon>
        <taxon>Cytosporaceae</taxon>
        <taxon>Cytospora</taxon>
    </lineage>
</organism>
<evidence type="ECO:0000256" key="4">
    <source>
        <dbReference type="ARBA" id="ARBA00023136"/>
    </source>
</evidence>
<dbReference type="Pfam" id="PF20684">
    <property type="entry name" value="Fung_rhodopsin"/>
    <property type="match status" value="1"/>
</dbReference>